<organism evidence="1 2">
    <name type="scientific">Rubellimicrobium rubrum</name>
    <dbReference type="NCBI Taxonomy" id="2585369"/>
    <lineage>
        <taxon>Bacteria</taxon>
        <taxon>Pseudomonadati</taxon>
        <taxon>Pseudomonadota</taxon>
        <taxon>Alphaproteobacteria</taxon>
        <taxon>Rhodobacterales</taxon>
        <taxon>Roseobacteraceae</taxon>
        <taxon>Rubellimicrobium</taxon>
    </lineage>
</organism>
<dbReference type="Proteomes" id="UP000305887">
    <property type="component" value="Unassembled WGS sequence"/>
</dbReference>
<dbReference type="OrthoDB" id="8421832at2"/>
<dbReference type="AlphaFoldDB" id="A0A5C4MGL9"/>
<keyword evidence="2" id="KW-1185">Reference proteome</keyword>
<proteinExistence type="predicted"/>
<evidence type="ECO:0000313" key="2">
    <source>
        <dbReference type="Proteomes" id="UP000305887"/>
    </source>
</evidence>
<dbReference type="EMBL" id="VDFU01000069">
    <property type="protein sequence ID" value="TNC43203.1"/>
    <property type="molecule type" value="Genomic_DNA"/>
</dbReference>
<dbReference type="Gene3D" id="1.10.1780.10">
    <property type="entry name" value="Clp, N-terminal domain"/>
    <property type="match status" value="1"/>
</dbReference>
<evidence type="ECO:0000313" key="1">
    <source>
        <dbReference type="EMBL" id="TNC43203.1"/>
    </source>
</evidence>
<reference evidence="1 2" key="1">
    <citation type="submission" date="2019-06" db="EMBL/GenBank/DDBJ databases">
        <title>YIM 131921 draft genome.</title>
        <authorList>
            <person name="Jiang L."/>
        </authorList>
    </citation>
    <scope>NUCLEOTIDE SEQUENCE [LARGE SCALE GENOMIC DNA]</scope>
    <source>
        <strain evidence="1 2">YIM 131921</strain>
    </source>
</reference>
<sequence length="211" mass="22382">MVMGKDRSGARRVQASRSQATVASICRRRPHLGRPPVFNGLKARLNDMATLRSLCEQAERQALLDQQTKPGAEQFLLAALDPKDGTARLAFEKAGADPAALRPAIARQYEDALHSIGIRLTGGTRPGTERRPLPAPAGIYDPAPSGQALMQELAASRKDHRPLLGAHVVAITAGMEHGVVARALRLMAVDPGILKSAAEVTIKGALSRAPG</sequence>
<name>A0A5C4MGL9_9RHOB</name>
<gene>
    <name evidence="1" type="ORF">FHG66_21060</name>
</gene>
<protein>
    <submittedName>
        <fullName evidence="1">Peptidase</fullName>
    </submittedName>
</protein>
<accession>A0A5C4MGL9</accession>
<comment type="caution">
    <text evidence="1">The sequence shown here is derived from an EMBL/GenBank/DDBJ whole genome shotgun (WGS) entry which is preliminary data.</text>
</comment>
<dbReference type="InterPro" id="IPR036628">
    <property type="entry name" value="Clp_N_dom_sf"/>
</dbReference>